<evidence type="ECO:0000313" key="3">
    <source>
        <dbReference type="Proteomes" id="UP000095563"/>
    </source>
</evidence>
<dbReference type="Proteomes" id="UP000095563">
    <property type="component" value="Unassembled WGS sequence"/>
</dbReference>
<dbReference type="InterPro" id="IPR025962">
    <property type="entry name" value="SdpI/YhfL"/>
</dbReference>
<protein>
    <submittedName>
        <fullName evidence="2">Predicted integral membrane protein</fullName>
    </submittedName>
</protein>
<dbReference type="Pfam" id="PF13630">
    <property type="entry name" value="SdpI"/>
    <property type="match status" value="1"/>
</dbReference>
<name>A0A174R948_9CLOT</name>
<feature type="transmembrane region" description="Helical" evidence="1">
    <location>
        <begin position="60"/>
        <end position="78"/>
    </location>
</feature>
<evidence type="ECO:0000313" key="2">
    <source>
        <dbReference type="EMBL" id="CUP80516.1"/>
    </source>
</evidence>
<keyword evidence="1" id="KW-0812">Transmembrane</keyword>
<dbReference type="RefSeq" id="WP_055206867.1">
    <property type="nucleotide sequence ID" value="NZ_CZBO01000001.1"/>
</dbReference>
<sequence>MNIIYWFTSLIVPFTMIFMGKILEKNPPKDRNGAYGYRTKRSRKSQKAWDYAQVKCGNTWFKLGIGLLIIAIVLNLCIPIKIEILSIINMSIGILALIVTIPYVENKLKKNFE</sequence>
<organism evidence="2 3">
    <name type="scientific">Clostridium baratii</name>
    <dbReference type="NCBI Taxonomy" id="1561"/>
    <lineage>
        <taxon>Bacteria</taxon>
        <taxon>Bacillati</taxon>
        <taxon>Bacillota</taxon>
        <taxon>Clostridia</taxon>
        <taxon>Eubacteriales</taxon>
        <taxon>Clostridiaceae</taxon>
        <taxon>Clostridium</taxon>
    </lineage>
</organism>
<gene>
    <name evidence="2" type="ORF">ERS852568_00866</name>
</gene>
<dbReference type="AlphaFoldDB" id="A0A174R948"/>
<accession>A0A174R948</accession>
<keyword evidence="1" id="KW-1133">Transmembrane helix</keyword>
<proteinExistence type="predicted"/>
<keyword evidence="1" id="KW-0472">Membrane</keyword>
<feature type="transmembrane region" description="Helical" evidence="1">
    <location>
        <begin position="6"/>
        <end position="23"/>
    </location>
</feature>
<dbReference type="EMBL" id="CZBO01000001">
    <property type="protein sequence ID" value="CUP80516.1"/>
    <property type="molecule type" value="Genomic_DNA"/>
</dbReference>
<evidence type="ECO:0000256" key="1">
    <source>
        <dbReference type="SAM" id="Phobius"/>
    </source>
</evidence>
<reference evidence="2 3" key="1">
    <citation type="submission" date="2015-09" db="EMBL/GenBank/DDBJ databases">
        <authorList>
            <consortium name="Pathogen Informatics"/>
        </authorList>
    </citation>
    <scope>NUCLEOTIDE SEQUENCE [LARGE SCALE GENOMIC DNA]</scope>
    <source>
        <strain evidence="2 3">2789STDY5834956</strain>
    </source>
</reference>
<feature type="transmembrane region" description="Helical" evidence="1">
    <location>
        <begin position="84"/>
        <end position="104"/>
    </location>
</feature>